<keyword evidence="3" id="KW-1185">Reference proteome</keyword>
<feature type="region of interest" description="Disordered" evidence="1">
    <location>
        <begin position="1"/>
        <end position="26"/>
    </location>
</feature>
<evidence type="ECO:0000313" key="2">
    <source>
        <dbReference type="EMBL" id="MEE4595780.1"/>
    </source>
</evidence>
<evidence type="ECO:0000256" key="1">
    <source>
        <dbReference type="SAM" id="MobiDB-lite"/>
    </source>
</evidence>
<comment type="caution">
    <text evidence="2">The sequence shown here is derived from an EMBL/GenBank/DDBJ whole genome shotgun (WGS) entry which is preliminary data.</text>
</comment>
<reference evidence="2 3" key="1">
    <citation type="submission" date="2023-11" db="EMBL/GenBank/DDBJ databases">
        <title>30 novel species of actinomycetes from the DSMZ collection.</title>
        <authorList>
            <person name="Nouioui I."/>
        </authorList>
    </citation>
    <scope>NUCLEOTIDE SEQUENCE [LARGE SCALE GENOMIC DNA]</scope>
    <source>
        <strain evidence="2 3">DSM 41524</strain>
    </source>
</reference>
<dbReference type="Proteomes" id="UP001354709">
    <property type="component" value="Unassembled WGS sequence"/>
</dbReference>
<sequence>MNERINGFDPFKDFQRRPETPEEHRQRFEHLANKLELESFDVTSRREDGSTTDLTVYRGVFGVTESMHIPMLRVYALLAGMKEAIPPFIEGPYTEVEGGKQLHGYSYLLLAYYKPQPGA</sequence>
<dbReference type="RefSeq" id="WP_330812058.1">
    <property type="nucleotide sequence ID" value="NZ_JAZBJO010000021.1"/>
</dbReference>
<accession>A0ABU7Q3E5</accession>
<protein>
    <submittedName>
        <fullName evidence="2">Uncharacterized protein</fullName>
    </submittedName>
</protein>
<gene>
    <name evidence="2" type="ORF">V2J94_28475</name>
</gene>
<name>A0ABU7Q3E5_9ACTN</name>
<organism evidence="2 3">
    <name type="scientific">Streptomyces asiaticus subsp. ignotus</name>
    <dbReference type="NCBI Taxonomy" id="3098222"/>
    <lineage>
        <taxon>Bacteria</taxon>
        <taxon>Bacillati</taxon>
        <taxon>Actinomycetota</taxon>
        <taxon>Actinomycetes</taxon>
        <taxon>Kitasatosporales</taxon>
        <taxon>Streptomycetaceae</taxon>
        <taxon>Streptomyces</taxon>
        <taxon>Streptomyces violaceusniger group</taxon>
    </lineage>
</organism>
<dbReference type="EMBL" id="JAZBJO010000021">
    <property type="protein sequence ID" value="MEE4595780.1"/>
    <property type="molecule type" value="Genomic_DNA"/>
</dbReference>
<feature type="compositionally biased region" description="Basic and acidic residues" evidence="1">
    <location>
        <begin position="10"/>
        <end position="26"/>
    </location>
</feature>
<evidence type="ECO:0000313" key="3">
    <source>
        <dbReference type="Proteomes" id="UP001354709"/>
    </source>
</evidence>
<proteinExistence type="predicted"/>